<reference evidence="19" key="1">
    <citation type="submission" date="2020-05" db="EMBL/GenBank/DDBJ databases">
        <title>Phylogenomic resolution of chytrid fungi.</title>
        <authorList>
            <person name="Stajich J.E."/>
            <person name="Amses K."/>
            <person name="Simmons R."/>
            <person name="Seto K."/>
            <person name="Myers J."/>
            <person name="Bonds A."/>
            <person name="Quandt C.A."/>
            <person name="Barry K."/>
            <person name="Liu P."/>
            <person name="Grigoriev I."/>
            <person name="Longcore J.E."/>
            <person name="James T.Y."/>
        </authorList>
    </citation>
    <scope>NUCLEOTIDE SEQUENCE</scope>
    <source>
        <strain evidence="19">JEL0379</strain>
    </source>
</reference>
<evidence type="ECO:0000256" key="16">
    <source>
        <dbReference type="ARBA" id="ARBA00038892"/>
    </source>
</evidence>
<evidence type="ECO:0000256" key="2">
    <source>
        <dbReference type="ARBA" id="ARBA00005402"/>
    </source>
</evidence>
<feature type="transmembrane region" description="Helical" evidence="18">
    <location>
        <begin position="442"/>
        <end position="468"/>
    </location>
</feature>
<evidence type="ECO:0000256" key="8">
    <source>
        <dbReference type="ARBA" id="ARBA00022989"/>
    </source>
</evidence>
<comment type="caution">
    <text evidence="19">The sequence shown here is derived from an EMBL/GenBank/DDBJ whole genome shotgun (WGS) entry which is preliminary data.</text>
</comment>
<dbReference type="EC" id="1.3.1.71" evidence="16"/>
<keyword evidence="11" id="KW-0443">Lipid metabolism</keyword>
<keyword evidence="4 18" id="KW-0812">Transmembrane</keyword>
<comment type="catalytic activity">
    <reaction evidence="17">
        <text>ergosterol + NADP(+) = ergosta-5,7,22,24(28)-tetraen-3beta-ol + NADPH + H(+)</text>
        <dbReference type="Rhea" id="RHEA:18501"/>
        <dbReference type="ChEBI" id="CHEBI:15378"/>
        <dbReference type="ChEBI" id="CHEBI:16933"/>
        <dbReference type="ChEBI" id="CHEBI:18249"/>
        <dbReference type="ChEBI" id="CHEBI:57783"/>
        <dbReference type="ChEBI" id="CHEBI:58349"/>
        <dbReference type="EC" id="1.3.1.71"/>
    </reaction>
    <physiologicalReaction direction="right-to-left" evidence="17">
        <dbReference type="Rhea" id="RHEA:18503"/>
    </physiologicalReaction>
</comment>
<keyword evidence="12 18" id="KW-0472">Membrane</keyword>
<feature type="transmembrane region" description="Helical" evidence="18">
    <location>
        <begin position="121"/>
        <end position="145"/>
    </location>
</feature>
<keyword evidence="7" id="KW-0752">Steroid biosynthesis</keyword>
<dbReference type="AlphaFoldDB" id="A0AAD5TLD6"/>
<feature type="transmembrane region" description="Helical" evidence="18">
    <location>
        <begin position="165"/>
        <end position="189"/>
    </location>
</feature>
<comment type="subcellular location">
    <subcellularLocation>
        <location evidence="1">Endoplasmic reticulum membrane</location>
        <topology evidence="1">Multi-pass membrane protein</topology>
    </subcellularLocation>
</comment>
<feature type="transmembrane region" description="Helical" evidence="18">
    <location>
        <begin position="66"/>
        <end position="87"/>
    </location>
</feature>
<keyword evidence="14" id="KW-0753">Steroid metabolism</keyword>
<dbReference type="Gene3D" id="1.20.120.1630">
    <property type="match status" value="1"/>
</dbReference>
<sequence>MDGAADRREDTAATQDLDEIITEDAPLLPNHSESAQVFTAADGSPLGHISNKPIDSHLDREIHLEFGGPIGVTFMMIFFPMLMYYFWICIEFFDGKLARPDSFADIGDWFQRMLRIVAYNAAPNLFAVVTYTGFTVVQFVLAAVMPGPTVKGMPVPSLGFKQLDYLCNGVACWYATLVASAVLHFTGILPLSRIIDNFGPVMTVSMMAGFLITIGMYIYGVWSGDTHRMSGYFMYDMFMGATLNPRIGIVDLKMWAEIRIPWVLLFFLTVSVAVKEWEDTGSVRPEVWFMVLAHGLYVNACMKGEECIPTTWDIFYEKWGFMLIFWNMSGVPFTYCYSSLYLLKTETGRSIHHHPAFLIFEFTILILAYYVWDTANSQKNRFRMSQTGTYIPRKAFPQLPWGTLGDPQFIKTAHGSLLLTSGWWGIARKIHYTADLTMALSWGLICGFGSFIPYFYVVFFTAVLVHRVTRDMERCKRKYGADWEEYCKRVPYIFIPGIY</sequence>
<keyword evidence="10" id="KW-0756">Sterol biosynthesis</keyword>
<dbReference type="GO" id="GO:0006696">
    <property type="term" value="P:ergosterol biosynthetic process"/>
    <property type="evidence" value="ECO:0007669"/>
    <property type="project" value="TreeGrafter"/>
</dbReference>
<evidence type="ECO:0000256" key="12">
    <source>
        <dbReference type="ARBA" id="ARBA00023136"/>
    </source>
</evidence>
<evidence type="ECO:0000256" key="3">
    <source>
        <dbReference type="ARBA" id="ARBA00022516"/>
    </source>
</evidence>
<evidence type="ECO:0000256" key="1">
    <source>
        <dbReference type="ARBA" id="ARBA00004477"/>
    </source>
</evidence>
<proteinExistence type="inferred from homology"/>
<evidence type="ECO:0000256" key="6">
    <source>
        <dbReference type="ARBA" id="ARBA00022857"/>
    </source>
</evidence>
<evidence type="ECO:0000256" key="17">
    <source>
        <dbReference type="ARBA" id="ARBA00048918"/>
    </source>
</evidence>
<dbReference type="PANTHER" id="PTHR21257">
    <property type="entry name" value="DELTA(14)-STEROL REDUCTASE"/>
    <property type="match status" value="1"/>
</dbReference>
<evidence type="ECO:0000256" key="7">
    <source>
        <dbReference type="ARBA" id="ARBA00022955"/>
    </source>
</evidence>
<evidence type="ECO:0000313" key="20">
    <source>
        <dbReference type="Proteomes" id="UP001212152"/>
    </source>
</evidence>
<keyword evidence="8 18" id="KW-1133">Transmembrane helix</keyword>
<keyword evidence="20" id="KW-1185">Reference proteome</keyword>
<gene>
    <name evidence="19" type="ORF">HDU87_003019</name>
</gene>
<evidence type="ECO:0000256" key="4">
    <source>
        <dbReference type="ARBA" id="ARBA00022692"/>
    </source>
</evidence>
<dbReference type="EMBL" id="JADGJQ010000021">
    <property type="protein sequence ID" value="KAJ3179409.1"/>
    <property type="molecule type" value="Genomic_DNA"/>
</dbReference>
<accession>A0AAD5TLD6</accession>
<organism evidence="19 20">
    <name type="scientific">Geranomyces variabilis</name>
    <dbReference type="NCBI Taxonomy" id="109894"/>
    <lineage>
        <taxon>Eukaryota</taxon>
        <taxon>Fungi</taxon>
        <taxon>Fungi incertae sedis</taxon>
        <taxon>Chytridiomycota</taxon>
        <taxon>Chytridiomycota incertae sedis</taxon>
        <taxon>Chytridiomycetes</taxon>
        <taxon>Spizellomycetales</taxon>
        <taxon>Powellomycetaceae</taxon>
        <taxon>Geranomyces</taxon>
    </lineage>
</organism>
<feature type="transmembrane region" description="Helical" evidence="18">
    <location>
        <begin position="201"/>
        <end position="220"/>
    </location>
</feature>
<evidence type="ECO:0000256" key="14">
    <source>
        <dbReference type="ARBA" id="ARBA00023221"/>
    </source>
</evidence>
<evidence type="ECO:0000256" key="11">
    <source>
        <dbReference type="ARBA" id="ARBA00023098"/>
    </source>
</evidence>
<keyword evidence="6" id="KW-0521">NADP</keyword>
<keyword evidence="5" id="KW-0256">Endoplasmic reticulum</keyword>
<dbReference type="GO" id="GO:0000246">
    <property type="term" value="F:Delta24(24-1) sterol reductase activity"/>
    <property type="evidence" value="ECO:0007669"/>
    <property type="project" value="UniProtKB-EC"/>
</dbReference>
<feature type="transmembrane region" description="Helical" evidence="18">
    <location>
        <begin position="256"/>
        <end position="274"/>
    </location>
</feature>
<evidence type="ECO:0000256" key="9">
    <source>
        <dbReference type="ARBA" id="ARBA00023002"/>
    </source>
</evidence>
<feature type="transmembrane region" description="Helical" evidence="18">
    <location>
        <begin position="319"/>
        <end position="343"/>
    </location>
</feature>
<comment type="pathway">
    <text evidence="15">Steroid metabolism; ergosterol biosynthesis.</text>
</comment>
<evidence type="ECO:0000313" key="19">
    <source>
        <dbReference type="EMBL" id="KAJ3179409.1"/>
    </source>
</evidence>
<protein>
    <recommendedName>
        <fullName evidence="16">Delta(24(24(1)))-sterol reductase</fullName>
        <ecNumber evidence="16">1.3.1.71</ecNumber>
    </recommendedName>
</protein>
<comment type="similarity">
    <text evidence="2">Belongs to the ERG4/ERG24 family.</text>
</comment>
<dbReference type="Proteomes" id="UP001212152">
    <property type="component" value="Unassembled WGS sequence"/>
</dbReference>
<evidence type="ECO:0000256" key="10">
    <source>
        <dbReference type="ARBA" id="ARBA00023011"/>
    </source>
</evidence>
<dbReference type="Pfam" id="PF01222">
    <property type="entry name" value="ERG4_ERG24"/>
    <property type="match status" value="1"/>
</dbReference>
<keyword evidence="3" id="KW-0444">Lipid biosynthesis</keyword>
<dbReference type="PROSITE" id="PS01018">
    <property type="entry name" value="STEROL_REDUCT_2"/>
    <property type="match status" value="1"/>
</dbReference>
<dbReference type="InterPro" id="IPR018083">
    <property type="entry name" value="Sterol_reductase_CS"/>
</dbReference>
<dbReference type="InterPro" id="IPR001171">
    <property type="entry name" value="ERG24_DHCR-like"/>
</dbReference>
<evidence type="ECO:0000256" key="13">
    <source>
        <dbReference type="ARBA" id="ARBA00023166"/>
    </source>
</evidence>
<dbReference type="FunFam" id="1.20.120.1630:FF:000003">
    <property type="entry name" value="C-24(28) sterol reductase"/>
    <property type="match status" value="1"/>
</dbReference>
<dbReference type="GO" id="GO:0005789">
    <property type="term" value="C:endoplasmic reticulum membrane"/>
    <property type="evidence" value="ECO:0007669"/>
    <property type="project" value="UniProtKB-SubCell"/>
</dbReference>
<keyword evidence="9" id="KW-0560">Oxidoreductase</keyword>
<evidence type="ECO:0000256" key="5">
    <source>
        <dbReference type="ARBA" id="ARBA00022824"/>
    </source>
</evidence>
<name>A0AAD5TLD6_9FUNG</name>
<dbReference type="PROSITE" id="PS01017">
    <property type="entry name" value="STEROL_REDUCT_1"/>
    <property type="match status" value="1"/>
</dbReference>
<feature type="transmembrane region" description="Helical" evidence="18">
    <location>
        <begin position="355"/>
        <end position="372"/>
    </location>
</feature>
<evidence type="ECO:0000256" key="18">
    <source>
        <dbReference type="SAM" id="Phobius"/>
    </source>
</evidence>
<keyword evidence="13" id="KW-1207">Sterol metabolism</keyword>
<evidence type="ECO:0000256" key="15">
    <source>
        <dbReference type="ARBA" id="ARBA00029435"/>
    </source>
</evidence>
<dbReference type="PANTHER" id="PTHR21257:SF31">
    <property type="entry name" value="DELTA(24(24(1)))-STEROL REDUCTASE ERG4"/>
    <property type="match status" value="1"/>
</dbReference>